<dbReference type="EMBL" id="JADWOX010000014">
    <property type="protein sequence ID" value="MBI1685602.1"/>
    <property type="molecule type" value="Genomic_DNA"/>
</dbReference>
<name>A0ABS0T142_9CAUL</name>
<protein>
    <submittedName>
        <fullName evidence="1">DUF1427 family protein</fullName>
    </submittedName>
</protein>
<organism evidence="1 2">
    <name type="scientific">Caulobacter hibisci</name>
    <dbReference type="NCBI Taxonomy" id="2035993"/>
    <lineage>
        <taxon>Bacteria</taxon>
        <taxon>Pseudomonadati</taxon>
        <taxon>Pseudomonadota</taxon>
        <taxon>Alphaproteobacteria</taxon>
        <taxon>Caulobacterales</taxon>
        <taxon>Caulobacteraceae</taxon>
        <taxon>Caulobacter</taxon>
    </lineage>
</organism>
<proteinExistence type="predicted"/>
<dbReference type="Pfam" id="PF07235">
    <property type="entry name" value="DUF1427"/>
    <property type="match status" value="1"/>
</dbReference>
<evidence type="ECO:0000313" key="2">
    <source>
        <dbReference type="Proteomes" id="UP000639859"/>
    </source>
</evidence>
<reference evidence="1 2" key="1">
    <citation type="submission" date="2020-11" db="EMBL/GenBank/DDBJ databases">
        <title>genome sequence of strain KACC 18849.</title>
        <authorList>
            <person name="Gao J."/>
            <person name="Zhang X."/>
        </authorList>
    </citation>
    <scope>NUCLEOTIDE SEQUENCE [LARGE SCALE GENOMIC DNA]</scope>
    <source>
        <strain evidence="1 2">KACC 18849</strain>
    </source>
</reference>
<dbReference type="InterPro" id="IPR009872">
    <property type="entry name" value="DUF1427"/>
</dbReference>
<keyword evidence="2" id="KW-1185">Reference proteome</keyword>
<dbReference type="InterPro" id="IPR020017">
    <property type="entry name" value="XapX_domain"/>
</dbReference>
<sequence length="88" mass="8852">MKPYLLSIGAGLLVGVLYSLMGVRSPAPPAIALLGLLGMLLGEQAVPVVKRLVAGAPMAAFIKAECAARVLGPQAVARGGGDDREGQA</sequence>
<comment type="caution">
    <text evidence="1">The sequence shown here is derived from an EMBL/GenBank/DDBJ whole genome shotgun (WGS) entry which is preliminary data.</text>
</comment>
<accession>A0ABS0T142</accession>
<dbReference type="NCBIfam" id="TIGR03510">
    <property type="entry name" value="XapX"/>
    <property type="match status" value="1"/>
</dbReference>
<dbReference type="RefSeq" id="WP_198577509.1">
    <property type="nucleotide sequence ID" value="NZ_JADWOX010000014.1"/>
</dbReference>
<dbReference type="Proteomes" id="UP000639859">
    <property type="component" value="Unassembled WGS sequence"/>
</dbReference>
<gene>
    <name evidence="1" type="ORF">I4Q42_18180</name>
</gene>
<evidence type="ECO:0000313" key="1">
    <source>
        <dbReference type="EMBL" id="MBI1685602.1"/>
    </source>
</evidence>